<dbReference type="RefSeq" id="WP_101253145.1">
    <property type="nucleotide sequence ID" value="NZ_PIUM01000039.1"/>
</dbReference>
<sequence>MALPQLPPPIDITNETKRGVIDGLKKVIEIFQAKGILEKSIGYQNVIHDPKILYDFIQTYKANAELVSKIVVGKNGGPVEDPDTPLVCNISLAQVQQLLIKTCARFFLERDTREEELTVTETVTKTRFLFFKTTEQVERKTGGGFDERKVREIARYMAFDWQLPLLTAYAQLNSAQLLELGEDIVALQTAEAILEFSKFDQPTIKKAKSTAGGDFTSILATRPGAIGGVATWSKDMYGFYRQALGDNAFEFFCRDKAFYMVCASLEKPMARIYGDVLCYIAAENLEEMQRLNIDKADVLIAAMKFAFGDNIRAVLSRPAFAKDILRKLVESLLHVTQEKSQLAISAQITCKAIAPQVLTWLSKQDA</sequence>
<accession>A0A2N3PNP4</accession>
<organism evidence="1 2">
    <name type="scientific">Telmatospirillum siberiense</name>
    <dbReference type="NCBI Taxonomy" id="382514"/>
    <lineage>
        <taxon>Bacteria</taxon>
        <taxon>Pseudomonadati</taxon>
        <taxon>Pseudomonadota</taxon>
        <taxon>Alphaproteobacteria</taxon>
        <taxon>Rhodospirillales</taxon>
        <taxon>Rhodospirillaceae</taxon>
        <taxon>Telmatospirillum</taxon>
    </lineage>
</organism>
<dbReference type="Proteomes" id="UP000233293">
    <property type="component" value="Unassembled WGS sequence"/>
</dbReference>
<gene>
    <name evidence="1" type="ORF">CWS72_23785</name>
</gene>
<dbReference type="EMBL" id="PIUM01000039">
    <property type="protein sequence ID" value="PKU22031.1"/>
    <property type="molecule type" value="Genomic_DNA"/>
</dbReference>
<keyword evidence="2" id="KW-1185">Reference proteome</keyword>
<dbReference type="AlphaFoldDB" id="A0A2N3PNP4"/>
<evidence type="ECO:0000313" key="1">
    <source>
        <dbReference type="EMBL" id="PKU22031.1"/>
    </source>
</evidence>
<name>A0A2N3PNP4_9PROT</name>
<dbReference type="OrthoDB" id="8435746at2"/>
<reference evidence="2" key="1">
    <citation type="submission" date="2017-12" db="EMBL/GenBank/DDBJ databases">
        <title>Draft genome sequence of Telmatospirillum siberiense 26-4b1T, an acidotolerant peatland alphaproteobacterium potentially involved in sulfur cycling.</title>
        <authorList>
            <person name="Hausmann B."/>
            <person name="Pjevac P."/>
            <person name="Schreck K."/>
            <person name="Herbold C.W."/>
            <person name="Daims H."/>
            <person name="Wagner M."/>
            <person name="Pester M."/>
            <person name="Loy A."/>
        </authorList>
    </citation>
    <scope>NUCLEOTIDE SEQUENCE [LARGE SCALE GENOMIC DNA]</scope>
    <source>
        <strain evidence="2">26-4b1</strain>
    </source>
</reference>
<protein>
    <submittedName>
        <fullName evidence="1">Uncharacterized protein</fullName>
    </submittedName>
</protein>
<proteinExistence type="predicted"/>
<evidence type="ECO:0000313" key="2">
    <source>
        <dbReference type="Proteomes" id="UP000233293"/>
    </source>
</evidence>
<comment type="caution">
    <text evidence="1">The sequence shown here is derived from an EMBL/GenBank/DDBJ whole genome shotgun (WGS) entry which is preliminary data.</text>
</comment>